<keyword evidence="3" id="KW-1185">Reference proteome</keyword>
<name>G4YXV7_PHYSP</name>
<accession>G4YXV7</accession>
<reference evidence="2 3" key="1">
    <citation type="journal article" date="2006" name="Science">
        <title>Phytophthora genome sequences uncover evolutionary origins and mechanisms of pathogenesis.</title>
        <authorList>
            <person name="Tyler B.M."/>
            <person name="Tripathy S."/>
            <person name="Zhang X."/>
            <person name="Dehal P."/>
            <person name="Jiang R.H."/>
            <person name="Aerts A."/>
            <person name="Arredondo F.D."/>
            <person name="Baxter L."/>
            <person name="Bensasson D."/>
            <person name="Beynon J.L."/>
            <person name="Chapman J."/>
            <person name="Damasceno C.M."/>
            <person name="Dorrance A.E."/>
            <person name="Dou D."/>
            <person name="Dickerman A.W."/>
            <person name="Dubchak I.L."/>
            <person name="Garbelotto M."/>
            <person name="Gijzen M."/>
            <person name="Gordon S.G."/>
            <person name="Govers F."/>
            <person name="Grunwald N.J."/>
            <person name="Huang W."/>
            <person name="Ivors K.L."/>
            <person name="Jones R.W."/>
            <person name="Kamoun S."/>
            <person name="Krampis K."/>
            <person name="Lamour K.H."/>
            <person name="Lee M.K."/>
            <person name="McDonald W.H."/>
            <person name="Medina M."/>
            <person name="Meijer H.J."/>
            <person name="Nordberg E.K."/>
            <person name="Maclean D.J."/>
            <person name="Ospina-Giraldo M.D."/>
            <person name="Morris P.F."/>
            <person name="Phuntumart V."/>
            <person name="Putnam N.H."/>
            <person name="Rash S."/>
            <person name="Rose J.K."/>
            <person name="Sakihama Y."/>
            <person name="Salamov A.A."/>
            <person name="Savidor A."/>
            <person name="Scheuring C.F."/>
            <person name="Smith B.M."/>
            <person name="Sobral B.W."/>
            <person name="Terry A."/>
            <person name="Torto-Alalibo T.A."/>
            <person name="Win J."/>
            <person name="Xu Z."/>
            <person name="Zhang H."/>
            <person name="Grigoriev I.V."/>
            <person name="Rokhsar D.S."/>
            <person name="Boore J.L."/>
        </authorList>
    </citation>
    <scope>NUCLEOTIDE SEQUENCE [LARGE SCALE GENOMIC DNA]</scope>
    <source>
        <strain evidence="2 3">P6497</strain>
    </source>
</reference>
<sequence>MLRRWPQRGLATAPATLQLQAPQRAFWSQAVEILSRLKPGDAGTSSGDKESDQDSSVPERASSSRGAKGWRPPVPGDVSFPDFLQDAGEGQIAHSKQVFADFARHLRRASDKSQAWDVVKQCRPFVVESGGLRFADVDSDAAGDKVEASEVLQMLPADSFAERTAGSNCRSMFVGATPSKGTIIAANEAVVVALLVDGLHARGQHWETISFFDGYSRERKKWLKARAAPEDTGNDGEARQGAEEQKNVADFVRTTRLWAPARSAYLKSLLAKSRYHKIVQFAREDPRNLDVACESVATMTSLLIGCRKQKDSALARLALDKMSRRNPIAVLPLTFYELAFKSAMQKKNRDEDDVENALWIARVMHDNAGYVLQPDLWFALFNTSLHLKREDCALKAFAMYWSNFRSLHQDNFRRALRKACRLSYPDVVLTMVRQWLAAIGDDVDAEAKTKVASFVLWEMLSSGHPMSAITEMLAIMDSSRIEATSAVLQRVAKMMLDDASSRLSPHDTIKDSLEFWKARSSAVQNSVYVMYVLLQQCLERGWLDECELVVNEIVERRLPGVPCNSIVKAMVANEERERFENSVSMCEVLLESLSRPAFKTLNQQFFEHYLKALLCLGRFAEVREQHARLKLGKRFPKSTAIAVALRDAKAQQM</sequence>
<dbReference type="Proteomes" id="UP000002640">
    <property type="component" value="Unassembled WGS sequence"/>
</dbReference>
<dbReference type="GeneID" id="20645381"/>
<evidence type="ECO:0000256" key="1">
    <source>
        <dbReference type="SAM" id="MobiDB-lite"/>
    </source>
</evidence>
<dbReference type="SMR" id="G4YXV7"/>
<dbReference type="OMA" id="KREDCAL"/>
<proteinExistence type="predicted"/>
<feature type="region of interest" description="Disordered" evidence="1">
    <location>
        <begin position="38"/>
        <end position="83"/>
    </location>
</feature>
<dbReference type="InParanoid" id="G4YXV7"/>
<dbReference type="AlphaFoldDB" id="G4YXV7"/>
<evidence type="ECO:0000313" key="3">
    <source>
        <dbReference type="Proteomes" id="UP000002640"/>
    </source>
</evidence>
<dbReference type="RefSeq" id="XP_009520388.1">
    <property type="nucleotide sequence ID" value="XM_009522093.1"/>
</dbReference>
<dbReference type="KEGG" id="psoj:PHYSODRAFT_326170"/>
<protein>
    <submittedName>
        <fullName evidence="2">Uncharacterized protein</fullName>
    </submittedName>
</protein>
<feature type="region of interest" description="Disordered" evidence="1">
    <location>
        <begin position="226"/>
        <end position="245"/>
    </location>
</feature>
<organism evidence="2 3">
    <name type="scientific">Phytophthora sojae (strain P6497)</name>
    <name type="common">Soybean stem and root rot agent</name>
    <name type="synonym">Phytophthora megasperma f. sp. glycines</name>
    <dbReference type="NCBI Taxonomy" id="1094619"/>
    <lineage>
        <taxon>Eukaryota</taxon>
        <taxon>Sar</taxon>
        <taxon>Stramenopiles</taxon>
        <taxon>Oomycota</taxon>
        <taxon>Peronosporomycetes</taxon>
        <taxon>Peronosporales</taxon>
        <taxon>Peronosporaceae</taxon>
        <taxon>Phytophthora</taxon>
    </lineage>
</organism>
<gene>
    <name evidence="2" type="ORF">PHYSODRAFT_326170</name>
</gene>
<dbReference type="EMBL" id="JH159152">
    <property type="protein sequence ID" value="EGZ25100.1"/>
    <property type="molecule type" value="Genomic_DNA"/>
</dbReference>
<evidence type="ECO:0000313" key="2">
    <source>
        <dbReference type="EMBL" id="EGZ25100.1"/>
    </source>
</evidence>
<feature type="compositionally biased region" description="Basic and acidic residues" evidence="1">
    <location>
        <begin position="236"/>
        <end position="245"/>
    </location>
</feature>